<keyword evidence="4" id="KW-1185">Reference proteome</keyword>
<dbReference type="PANTHER" id="PTHR46401">
    <property type="entry name" value="GLYCOSYLTRANSFERASE WBBK-RELATED"/>
    <property type="match status" value="1"/>
</dbReference>
<dbReference type="InterPro" id="IPR001296">
    <property type="entry name" value="Glyco_trans_1"/>
</dbReference>
<gene>
    <name evidence="3" type="ORF">FPZ42_01935</name>
</gene>
<keyword evidence="3" id="KW-0808">Transferase</keyword>
<comment type="caution">
    <text evidence="3">The sequence shown here is derived from an EMBL/GenBank/DDBJ whole genome shotgun (WGS) entry which is preliminary data.</text>
</comment>
<evidence type="ECO:0000313" key="4">
    <source>
        <dbReference type="Proteomes" id="UP000318010"/>
    </source>
</evidence>
<reference evidence="3 4" key="1">
    <citation type="submission" date="2019-07" db="EMBL/GenBank/DDBJ databases">
        <authorList>
            <person name="Kim J."/>
        </authorList>
    </citation>
    <scope>NUCLEOTIDE SEQUENCE [LARGE SCALE GENOMIC DNA]</scope>
    <source>
        <strain evidence="3 4">MJ1a</strain>
    </source>
</reference>
<evidence type="ECO:0000313" key="3">
    <source>
        <dbReference type="EMBL" id="TWR28001.1"/>
    </source>
</evidence>
<evidence type="ECO:0000256" key="1">
    <source>
        <dbReference type="SAM" id="Phobius"/>
    </source>
</evidence>
<dbReference type="Gene3D" id="3.40.50.2000">
    <property type="entry name" value="Glycogen Phosphorylase B"/>
    <property type="match status" value="2"/>
</dbReference>
<dbReference type="OrthoDB" id="9811239at2"/>
<dbReference type="GO" id="GO:0016757">
    <property type="term" value="F:glycosyltransferase activity"/>
    <property type="evidence" value="ECO:0007669"/>
    <property type="project" value="InterPro"/>
</dbReference>
<protein>
    <submittedName>
        <fullName evidence="3">Glycosyltransferase family 4 protein</fullName>
    </submittedName>
</protein>
<dbReference type="EMBL" id="VOEI01000001">
    <property type="protein sequence ID" value="TWR28001.1"/>
    <property type="molecule type" value="Genomic_DNA"/>
</dbReference>
<proteinExistence type="predicted"/>
<dbReference type="Proteomes" id="UP000318010">
    <property type="component" value="Unassembled WGS sequence"/>
</dbReference>
<dbReference type="SUPFAM" id="SSF53756">
    <property type="entry name" value="UDP-Glycosyltransferase/glycogen phosphorylase"/>
    <property type="match status" value="1"/>
</dbReference>
<name>A0A563U9D4_9SPHI</name>
<keyword evidence="1" id="KW-0472">Membrane</keyword>
<feature type="domain" description="Glycosyl transferase family 1" evidence="2">
    <location>
        <begin position="181"/>
        <end position="331"/>
    </location>
</feature>
<evidence type="ECO:0000259" key="2">
    <source>
        <dbReference type="Pfam" id="PF00534"/>
    </source>
</evidence>
<feature type="transmembrane region" description="Helical" evidence="1">
    <location>
        <begin position="84"/>
        <end position="106"/>
    </location>
</feature>
<sequence length="361" mass="41396">MIDTTGNNKTLIFFGELPPKTNHGVSISNQINLTFLKEKFNVVVVEEFSDLKFHDRFSVQKMFTFLRSCVKFNREVSHSPHIDIFYTILYQSLFGILKNAISIFLFRRKFKSSKVILHVHRSDFNSFYSSRINKLLFDYVSKNTDKFLLLARGQMSVFPVADAKKSVIYNTIEYEVDTPVYGLKTAPYKLINISNYIPQKGLAELLDALKLLPQTQFSLDAYGNISDPDFYNSIVAKAKETSNVQIHEAINGAVKFERLKQAQLFICPSHNEGFPLVLLEAMSVGLPIVTTKVGFIEEMLGSDYPLYCEPNSATSLAQAINQFFELENKQELSERIKHLYHAKFSRLVHKQVLNQIFDIEN</sequence>
<organism evidence="3 4">
    <name type="scientific">Mucilaginibacter achroorhodeus</name>
    <dbReference type="NCBI Taxonomy" id="2599294"/>
    <lineage>
        <taxon>Bacteria</taxon>
        <taxon>Pseudomonadati</taxon>
        <taxon>Bacteroidota</taxon>
        <taxon>Sphingobacteriia</taxon>
        <taxon>Sphingobacteriales</taxon>
        <taxon>Sphingobacteriaceae</taxon>
        <taxon>Mucilaginibacter</taxon>
    </lineage>
</organism>
<dbReference type="CDD" id="cd03801">
    <property type="entry name" value="GT4_PimA-like"/>
    <property type="match status" value="1"/>
</dbReference>
<keyword evidence="1" id="KW-1133">Transmembrane helix</keyword>
<dbReference type="AlphaFoldDB" id="A0A563U9D4"/>
<accession>A0A563U9D4</accession>
<keyword evidence="1" id="KW-0812">Transmembrane</keyword>
<dbReference type="Pfam" id="PF00534">
    <property type="entry name" value="Glycos_transf_1"/>
    <property type="match status" value="1"/>
</dbReference>
<dbReference type="PANTHER" id="PTHR46401:SF8">
    <property type="entry name" value="BLL6006 PROTEIN"/>
    <property type="match status" value="1"/>
</dbReference>